<dbReference type="InterPro" id="IPR013424">
    <property type="entry name" value="Ice-binding_C"/>
</dbReference>
<evidence type="ECO:0000256" key="1">
    <source>
        <dbReference type="SAM" id="SignalP"/>
    </source>
</evidence>
<keyword evidence="4" id="KW-1185">Reference proteome</keyword>
<evidence type="ECO:0000313" key="4">
    <source>
        <dbReference type="Proteomes" id="UP000557872"/>
    </source>
</evidence>
<organism evidence="3 4">
    <name type="scientific">Oceaniferula marina</name>
    <dbReference type="NCBI Taxonomy" id="2748318"/>
    <lineage>
        <taxon>Bacteria</taxon>
        <taxon>Pseudomonadati</taxon>
        <taxon>Verrucomicrobiota</taxon>
        <taxon>Verrucomicrobiia</taxon>
        <taxon>Verrucomicrobiales</taxon>
        <taxon>Verrucomicrobiaceae</taxon>
        <taxon>Oceaniferula</taxon>
    </lineage>
</organism>
<evidence type="ECO:0000259" key="2">
    <source>
        <dbReference type="Pfam" id="PF07589"/>
    </source>
</evidence>
<gene>
    <name evidence="3" type="ORF">HW115_05520</name>
</gene>
<accession>A0A851GBD1</accession>
<comment type="caution">
    <text evidence="3">The sequence shown here is derived from an EMBL/GenBank/DDBJ whole genome shotgun (WGS) entry which is preliminary data.</text>
</comment>
<protein>
    <submittedName>
        <fullName evidence="3">PEP-CTERM sorting domain-containing protein</fullName>
    </submittedName>
</protein>
<sequence length="270" mass="27353">MIKQSTSIALLVGLSATTQAASISVNFSVSATVDNQRVDAGETALVGLSGTEAVDGSNWNNISTRLAGDPGDPGTFRTSTQGGASIALIDSSGASSGVNMTSSGTFYTNYANASSPNQGATGDGGLLQGYLNLNDTETISLTGLSTWAPNGYKAFAVFDIGGLTRTYGISMNDGGALELYWTADNSTDSDTNNDGIIDWLGTTSTTSGSAVTNANYASFGTFTGDTLTISGTNNGGRAVLSGFQIVAVPEPSSAALLGLGGLALILHRRK</sequence>
<reference evidence="3 4" key="1">
    <citation type="submission" date="2020-07" db="EMBL/GenBank/DDBJ databases">
        <title>Roseicoccus Jingziensis gen. nov., sp. nov., isolated from coastal seawater.</title>
        <authorList>
            <person name="Feng X."/>
        </authorList>
    </citation>
    <scope>NUCLEOTIDE SEQUENCE [LARGE SCALE GENOMIC DNA]</scope>
    <source>
        <strain evidence="3 4">N1E253</strain>
    </source>
</reference>
<dbReference type="RefSeq" id="WP_178931599.1">
    <property type="nucleotide sequence ID" value="NZ_JACBAZ010000002.1"/>
</dbReference>
<dbReference type="Proteomes" id="UP000557872">
    <property type="component" value="Unassembled WGS sequence"/>
</dbReference>
<feature type="signal peptide" evidence="1">
    <location>
        <begin position="1"/>
        <end position="20"/>
    </location>
</feature>
<proteinExistence type="predicted"/>
<dbReference type="Pfam" id="PF07589">
    <property type="entry name" value="PEP-CTERM"/>
    <property type="match status" value="1"/>
</dbReference>
<feature type="chain" id="PRO_5033023073" evidence="1">
    <location>
        <begin position="21"/>
        <end position="270"/>
    </location>
</feature>
<evidence type="ECO:0000313" key="3">
    <source>
        <dbReference type="EMBL" id="NWK55058.1"/>
    </source>
</evidence>
<dbReference type="NCBIfam" id="TIGR02595">
    <property type="entry name" value="PEP_CTERM"/>
    <property type="match status" value="1"/>
</dbReference>
<name>A0A851GBD1_9BACT</name>
<dbReference type="AlphaFoldDB" id="A0A851GBD1"/>
<dbReference type="EMBL" id="JACBAZ010000002">
    <property type="protein sequence ID" value="NWK55058.1"/>
    <property type="molecule type" value="Genomic_DNA"/>
</dbReference>
<feature type="domain" description="Ice-binding protein C-terminal" evidence="2">
    <location>
        <begin position="247"/>
        <end position="269"/>
    </location>
</feature>
<keyword evidence="1" id="KW-0732">Signal</keyword>